<evidence type="ECO:0000313" key="4">
    <source>
        <dbReference type="Proteomes" id="UP000030765"/>
    </source>
</evidence>
<reference evidence="2 4" key="1">
    <citation type="journal article" date="2014" name="BMC Genomics">
        <title>Genome sequence of Anopheles sinensis provides insight into genetics basis of mosquito competence for malaria parasites.</title>
        <authorList>
            <person name="Zhou D."/>
            <person name="Zhang D."/>
            <person name="Ding G."/>
            <person name="Shi L."/>
            <person name="Hou Q."/>
            <person name="Ye Y."/>
            <person name="Xu Y."/>
            <person name="Zhou H."/>
            <person name="Xiong C."/>
            <person name="Li S."/>
            <person name="Yu J."/>
            <person name="Hong S."/>
            <person name="Yu X."/>
            <person name="Zou P."/>
            <person name="Chen C."/>
            <person name="Chang X."/>
            <person name="Wang W."/>
            <person name="Lv Y."/>
            <person name="Sun Y."/>
            <person name="Ma L."/>
            <person name="Shen B."/>
            <person name="Zhu C."/>
        </authorList>
    </citation>
    <scope>NUCLEOTIDE SEQUENCE [LARGE SCALE GENOMIC DNA]</scope>
</reference>
<dbReference type="EMBL" id="KE524948">
    <property type="protein sequence ID" value="KFB38497.1"/>
    <property type="molecule type" value="Genomic_DNA"/>
</dbReference>
<dbReference type="VEuPathDB" id="VectorBase:ASIC005903"/>
<reference evidence="3" key="2">
    <citation type="submission" date="2020-05" db="UniProtKB">
        <authorList>
            <consortium name="EnsemblMetazoa"/>
        </authorList>
    </citation>
    <scope>IDENTIFICATION</scope>
</reference>
<dbReference type="EMBL" id="ATLV01014228">
    <property type="status" value="NOT_ANNOTATED_CDS"/>
    <property type="molecule type" value="Genomic_DNA"/>
</dbReference>
<proteinExistence type="predicted"/>
<name>A0A084VKK3_ANOSI</name>
<protein>
    <submittedName>
        <fullName evidence="2 3">Uncharacterized protein</fullName>
    </submittedName>
</protein>
<accession>A0A084VKK3</accession>
<gene>
    <name evidence="2" type="ORF">ZHAS_00005903</name>
</gene>
<keyword evidence="4" id="KW-1185">Reference proteome</keyword>
<feature type="compositionally biased region" description="Acidic residues" evidence="1">
    <location>
        <begin position="168"/>
        <end position="178"/>
    </location>
</feature>
<dbReference type="AlphaFoldDB" id="A0A084VKK3"/>
<feature type="compositionally biased region" description="Basic and acidic residues" evidence="1">
    <location>
        <begin position="191"/>
        <end position="210"/>
    </location>
</feature>
<dbReference type="EnsemblMetazoa" id="ASIC005903-RA">
    <property type="protein sequence ID" value="ASIC005903-PA"/>
    <property type="gene ID" value="ASIC005903"/>
</dbReference>
<sequence>MLSGHNRATTTTTGTTSSASATTFLRSCSFQHAMVPSHFIPGRRLEDKPSGSPTTRDGSLALSIFFWLLLRDRVSVFPSLAFGLRRDIVAAADTDTESPSASNRCHISAPSGAQRFTSVSRRPSAGVCGRVYLRPGCERRRTSILPSNRNSREKHEKIIERPTRLGNNDDDDEDDDDCPSGRAGGCTHNKNPGEEVSEKTNRILRSKRTE</sequence>
<dbReference type="Proteomes" id="UP000030765">
    <property type="component" value="Unassembled WGS sequence"/>
</dbReference>
<feature type="compositionally biased region" description="Basic and acidic residues" evidence="1">
    <location>
        <begin position="150"/>
        <end position="163"/>
    </location>
</feature>
<evidence type="ECO:0000313" key="2">
    <source>
        <dbReference type="EMBL" id="KFB38497.1"/>
    </source>
</evidence>
<evidence type="ECO:0000313" key="3">
    <source>
        <dbReference type="EnsemblMetazoa" id="ASIC005903-PA"/>
    </source>
</evidence>
<organism evidence="2">
    <name type="scientific">Anopheles sinensis</name>
    <name type="common">Mosquito</name>
    <dbReference type="NCBI Taxonomy" id="74873"/>
    <lineage>
        <taxon>Eukaryota</taxon>
        <taxon>Metazoa</taxon>
        <taxon>Ecdysozoa</taxon>
        <taxon>Arthropoda</taxon>
        <taxon>Hexapoda</taxon>
        <taxon>Insecta</taxon>
        <taxon>Pterygota</taxon>
        <taxon>Neoptera</taxon>
        <taxon>Endopterygota</taxon>
        <taxon>Diptera</taxon>
        <taxon>Nematocera</taxon>
        <taxon>Culicoidea</taxon>
        <taxon>Culicidae</taxon>
        <taxon>Anophelinae</taxon>
        <taxon>Anopheles</taxon>
    </lineage>
</organism>
<feature type="region of interest" description="Disordered" evidence="1">
    <location>
        <begin position="142"/>
        <end position="210"/>
    </location>
</feature>
<evidence type="ECO:0000256" key="1">
    <source>
        <dbReference type="SAM" id="MobiDB-lite"/>
    </source>
</evidence>